<name>A0ABS2Q3Q9_9BACL</name>
<dbReference type="Pfam" id="PF04434">
    <property type="entry name" value="SWIM"/>
    <property type="match status" value="1"/>
</dbReference>
<evidence type="ECO:0000256" key="1">
    <source>
        <dbReference type="PROSITE-ProRule" id="PRU00325"/>
    </source>
</evidence>
<keyword evidence="1" id="KW-0862">Zinc</keyword>
<reference evidence="4 5" key="1">
    <citation type="submission" date="2021-01" db="EMBL/GenBank/DDBJ databases">
        <title>Genomic Encyclopedia of Type Strains, Phase IV (KMG-IV): sequencing the most valuable type-strain genomes for metagenomic binning, comparative biology and taxonomic classification.</title>
        <authorList>
            <person name="Goeker M."/>
        </authorList>
    </citation>
    <scope>NUCLEOTIDE SEQUENCE [LARGE SCALE GENOMIC DNA]</scope>
    <source>
        <strain evidence="4 5">DSM 28236</strain>
    </source>
</reference>
<comment type="caution">
    <text evidence="4">The sequence shown here is derived from an EMBL/GenBank/DDBJ whole genome shotgun (WGS) entry which is preliminary data.</text>
</comment>
<feature type="compositionally biased region" description="Polar residues" evidence="2">
    <location>
        <begin position="128"/>
        <end position="140"/>
    </location>
</feature>
<gene>
    <name evidence="4" type="ORF">JOD45_003171</name>
</gene>
<dbReference type="RefSeq" id="WP_205004807.1">
    <property type="nucleotide sequence ID" value="NZ_JAFBER010000034.1"/>
</dbReference>
<keyword evidence="1" id="KW-0863">Zinc-finger</keyword>
<protein>
    <submittedName>
        <fullName evidence="4">Zn finger protein</fullName>
    </submittedName>
</protein>
<dbReference type="PROSITE" id="PS50966">
    <property type="entry name" value="ZF_SWIM"/>
    <property type="match status" value="1"/>
</dbReference>
<evidence type="ECO:0000313" key="4">
    <source>
        <dbReference type="EMBL" id="MBM7646936.1"/>
    </source>
</evidence>
<sequence length="205" mass="23865">MSRRILIKDPQLKYWLEIFNDSVEAGRLRRGKALFREGAVIELDFNPDDGFSAEVVGSHGSVYQVVSEWSSGHYFESLLLPFPEDIYFHCTCPDNNDRCKHIVAAVIRWITEYDRDIESKWAKPKVSASQSLSKQEPQTLNKRRTSQRVTEDYSLESLQYLANKKASVAARTGYAPFWHIKPNLNHLLMFVYNDMRQFSKNNRLK</sequence>
<dbReference type="Proteomes" id="UP000808914">
    <property type="component" value="Unassembled WGS sequence"/>
</dbReference>
<feature type="domain" description="SWIM-type" evidence="3">
    <location>
        <begin position="75"/>
        <end position="110"/>
    </location>
</feature>
<accession>A0ABS2Q3Q9</accession>
<dbReference type="InterPro" id="IPR007527">
    <property type="entry name" value="Znf_SWIM"/>
</dbReference>
<evidence type="ECO:0000313" key="5">
    <source>
        <dbReference type="Proteomes" id="UP000808914"/>
    </source>
</evidence>
<keyword evidence="1" id="KW-0479">Metal-binding</keyword>
<organism evidence="4 5">
    <name type="scientific">Scopulibacillus daqui</name>
    <dbReference type="NCBI Taxonomy" id="1469162"/>
    <lineage>
        <taxon>Bacteria</taxon>
        <taxon>Bacillati</taxon>
        <taxon>Bacillota</taxon>
        <taxon>Bacilli</taxon>
        <taxon>Bacillales</taxon>
        <taxon>Sporolactobacillaceae</taxon>
        <taxon>Scopulibacillus</taxon>
    </lineage>
</organism>
<evidence type="ECO:0000259" key="3">
    <source>
        <dbReference type="PROSITE" id="PS50966"/>
    </source>
</evidence>
<keyword evidence="5" id="KW-1185">Reference proteome</keyword>
<dbReference type="EMBL" id="JAFBER010000034">
    <property type="protein sequence ID" value="MBM7646936.1"/>
    <property type="molecule type" value="Genomic_DNA"/>
</dbReference>
<evidence type="ECO:0000256" key="2">
    <source>
        <dbReference type="SAM" id="MobiDB-lite"/>
    </source>
</evidence>
<proteinExistence type="predicted"/>
<feature type="region of interest" description="Disordered" evidence="2">
    <location>
        <begin position="128"/>
        <end position="148"/>
    </location>
</feature>